<evidence type="ECO:0000259" key="2">
    <source>
        <dbReference type="Pfam" id="PF00144"/>
    </source>
</evidence>
<dbReference type="Proteomes" id="UP000812961">
    <property type="component" value="Unassembled WGS sequence"/>
</dbReference>
<feature type="chain" id="PRO_5046977373" evidence="1">
    <location>
        <begin position="22"/>
        <end position="493"/>
    </location>
</feature>
<gene>
    <name evidence="3" type="ORF">K1Y79_09135</name>
</gene>
<evidence type="ECO:0000313" key="3">
    <source>
        <dbReference type="EMBL" id="MBW8684495.1"/>
    </source>
</evidence>
<dbReference type="RefSeq" id="WP_220249714.1">
    <property type="nucleotide sequence ID" value="NZ_JAICCF010000002.1"/>
</dbReference>
<dbReference type="InterPro" id="IPR012338">
    <property type="entry name" value="Beta-lactam/transpept-like"/>
</dbReference>
<dbReference type="InterPro" id="IPR001466">
    <property type="entry name" value="Beta-lactam-related"/>
</dbReference>
<feature type="signal peptide" evidence="1">
    <location>
        <begin position="1"/>
        <end position="21"/>
    </location>
</feature>
<dbReference type="PANTHER" id="PTHR46825:SF9">
    <property type="entry name" value="BETA-LACTAMASE-RELATED DOMAIN-CONTAINING PROTEIN"/>
    <property type="match status" value="1"/>
</dbReference>
<keyword evidence="1" id="KW-0732">Signal</keyword>
<protein>
    <submittedName>
        <fullName evidence="3">Beta-lactamase family protein</fullName>
    </submittedName>
</protein>
<feature type="domain" description="Beta-lactamase-related" evidence="2">
    <location>
        <begin position="33"/>
        <end position="351"/>
    </location>
</feature>
<sequence length="493" mass="55376">MKMITLLTSCLLLLTTYSSMARQATDRATQQMDSLFAAYNTTTPGVAIAVVKDGQTIFQKGYGTANLEYGIPITPSTVFQSASVSKQFTAFAIYLLEKQGKISMEDDIRRYFPELPDYEKPVRIRHLLAHTGGIKDEWAFLTIAGWQEEDVITTDQILRLLARQKELNFTPGTTFGYSNTGYTLLAELIHRVSGLSFSAYTKKYIFEPLGMVNTQFYDDYHKIIKNRAYSYEKANGVYERRELIFSNVGPTSLYTTAEDMTRWAANFTTPKVGDAALIKAFNTISLLDNNKPVIYAISANDTLYHSKGQVSWRYRGLNVYSHGGHVAGYRAWLFRVPEQNFAIVALSNDEHYDILNTGKQIVGFYLKDKLNEAPGNTADAATPLKDTTADYKTNLNELAGEYYSEELDTKYKIAVSNDTLTMHHTRLKDIVLNRKGEYAFSGINTFPFDIAFIKDGKAITAFSISNFGVKNVRFTRIGGGTFKRTASNTSAKK</sequence>
<dbReference type="Gene3D" id="3.40.710.10">
    <property type="entry name" value="DD-peptidase/beta-lactamase superfamily"/>
    <property type="match status" value="1"/>
</dbReference>
<proteinExistence type="predicted"/>
<reference evidence="3 4" key="1">
    <citation type="submission" date="2021-08" db="EMBL/GenBank/DDBJ databases">
        <title>The genome sequence of Chitinophaga sp. B61.</title>
        <authorList>
            <person name="Zhang X."/>
        </authorList>
    </citation>
    <scope>NUCLEOTIDE SEQUENCE [LARGE SCALE GENOMIC DNA]</scope>
    <source>
        <strain evidence="3 4">B61</strain>
    </source>
</reference>
<dbReference type="InterPro" id="IPR050491">
    <property type="entry name" value="AmpC-like"/>
</dbReference>
<keyword evidence="4" id="KW-1185">Reference proteome</keyword>
<evidence type="ECO:0000256" key="1">
    <source>
        <dbReference type="SAM" id="SignalP"/>
    </source>
</evidence>
<evidence type="ECO:0000313" key="4">
    <source>
        <dbReference type="Proteomes" id="UP000812961"/>
    </source>
</evidence>
<dbReference type="Pfam" id="PF00144">
    <property type="entry name" value="Beta-lactamase"/>
    <property type="match status" value="1"/>
</dbReference>
<accession>A0ABS7GB59</accession>
<organism evidence="3 4">
    <name type="scientific">Chitinophaga rhizophila</name>
    <dbReference type="NCBI Taxonomy" id="2866212"/>
    <lineage>
        <taxon>Bacteria</taxon>
        <taxon>Pseudomonadati</taxon>
        <taxon>Bacteroidota</taxon>
        <taxon>Chitinophagia</taxon>
        <taxon>Chitinophagales</taxon>
        <taxon>Chitinophagaceae</taxon>
        <taxon>Chitinophaga</taxon>
    </lineage>
</organism>
<dbReference type="SUPFAM" id="SSF56601">
    <property type="entry name" value="beta-lactamase/transpeptidase-like"/>
    <property type="match status" value="1"/>
</dbReference>
<dbReference type="PANTHER" id="PTHR46825">
    <property type="entry name" value="D-ALANYL-D-ALANINE-CARBOXYPEPTIDASE/ENDOPEPTIDASE AMPH"/>
    <property type="match status" value="1"/>
</dbReference>
<name>A0ABS7GB59_9BACT</name>
<comment type="caution">
    <text evidence="3">The sequence shown here is derived from an EMBL/GenBank/DDBJ whole genome shotgun (WGS) entry which is preliminary data.</text>
</comment>
<dbReference type="EMBL" id="JAICCF010000002">
    <property type="protein sequence ID" value="MBW8684495.1"/>
    <property type="molecule type" value="Genomic_DNA"/>
</dbReference>